<protein>
    <submittedName>
        <fullName evidence="2 4">Uncharacterized protein</fullName>
    </submittedName>
</protein>
<dbReference type="WBParaSite" id="SBAD_0000377201-mRNA-1">
    <property type="protein sequence ID" value="SBAD_0000377201-mRNA-1"/>
    <property type="gene ID" value="SBAD_0000377201"/>
</dbReference>
<dbReference type="AlphaFoldDB" id="A0A183IJ12"/>
<evidence type="ECO:0000313" key="2">
    <source>
        <dbReference type="EMBL" id="VDP01787.1"/>
    </source>
</evidence>
<dbReference type="Proteomes" id="UP000270296">
    <property type="component" value="Unassembled WGS sequence"/>
</dbReference>
<evidence type="ECO:0000313" key="3">
    <source>
        <dbReference type="Proteomes" id="UP000270296"/>
    </source>
</evidence>
<evidence type="ECO:0000313" key="4">
    <source>
        <dbReference type="WBParaSite" id="SBAD_0000377201-mRNA-1"/>
    </source>
</evidence>
<proteinExistence type="predicted"/>
<evidence type="ECO:0000256" key="1">
    <source>
        <dbReference type="SAM" id="MobiDB-lite"/>
    </source>
</evidence>
<organism evidence="4">
    <name type="scientific">Soboliphyme baturini</name>
    <dbReference type="NCBI Taxonomy" id="241478"/>
    <lineage>
        <taxon>Eukaryota</taxon>
        <taxon>Metazoa</taxon>
        <taxon>Ecdysozoa</taxon>
        <taxon>Nematoda</taxon>
        <taxon>Enoplea</taxon>
        <taxon>Dorylaimia</taxon>
        <taxon>Dioctophymatida</taxon>
        <taxon>Dioctophymatoidea</taxon>
        <taxon>Soboliphymatidae</taxon>
        <taxon>Soboliphyme</taxon>
    </lineage>
</organism>
<reference evidence="4" key="1">
    <citation type="submission" date="2016-06" db="UniProtKB">
        <authorList>
            <consortium name="WormBaseParasite"/>
        </authorList>
    </citation>
    <scope>IDENTIFICATION</scope>
</reference>
<dbReference type="EMBL" id="UZAM01007845">
    <property type="protein sequence ID" value="VDP01787.1"/>
    <property type="molecule type" value="Genomic_DNA"/>
</dbReference>
<keyword evidence="3" id="KW-1185">Reference proteome</keyword>
<gene>
    <name evidence="2" type="ORF">SBAD_LOCUS3608</name>
</gene>
<feature type="compositionally biased region" description="Low complexity" evidence="1">
    <location>
        <begin position="67"/>
        <end position="90"/>
    </location>
</feature>
<accession>A0A183IJ12</accession>
<name>A0A183IJ12_9BILA</name>
<feature type="region of interest" description="Disordered" evidence="1">
    <location>
        <begin position="44"/>
        <end position="92"/>
    </location>
</feature>
<reference evidence="2 3" key="2">
    <citation type="submission" date="2018-11" db="EMBL/GenBank/DDBJ databases">
        <authorList>
            <consortium name="Pathogen Informatics"/>
        </authorList>
    </citation>
    <scope>NUCLEOTIDE SEQUENCE [LARGE SCALE GENOMIC DNA]</scope>
</reference>
<sequence length="149" mass="16908">MEPSFDEVRFPEPICTRTMAPCDSSEIVFALLLSDGHPSVAWRRGDSRREARRVRRPFRLSPPPSYSTPTEEPVETPTSPFFASSPPASSDGHRRWLLRLARNRYLSGPTSPLSAEIFIVVVHDILLSMFRRRLTNRVASRLDGDRDGD</sequence>